<dbReference type="EMBL" id="MFKH01000010">
    <property type="protein sequence ID" value="OGG37543.1"/>
    <property type="molecule type" value="Genomic_DNA"/>
</dbReference>
<dbReference type="InterPro" id="IPR036866">
    <property type="entry name" value="RibonucZ/Hydroxyglut_hydro"/>
</dbReference>
<protein>
    <recommendedName>
        <fullName evidence="9">Ribonuclease J</fullName>
        <shortName evidence="9">RNase J</shortName>
        <ecNumber evidence="9">3.1.-.-</ecNumber>
    </recommendedName>
</protein>
<gene>
    <name evidence="9" type="primary">rnj</name>
    <name evidence="14" type="ORF">A2110_02645</name>
</gene>
<evidence type="ECO:0000256" key="11">
    <source>
        <dbReference type="PIRSR" id="PIRSR004803-2"/>
    </source>
</evidence>
<feature type="binding site" evidence="12">
    <location>
        <position position="79"/>
    </location>
    <ligand>
        <name>Zn(2+)</name>
        <dbReference type="ChEBI" id="CHEBI:29105"/>
        <label>2</label>
        <note>catalytic</note>
    </ligand>
</feature>
<evidence type="ECO:0000256" key="6">
    <source>
        <dbReference type="ARBA" id="ARBA00022833"/>
    </source>
</evidence>
<evidence type="ECO:0000256" key="9">
    <source>
        <dbReference type="HAMAP-Rule" id="MF_01491"/>
    </source>
</evidence>
<feature type="binding site" evidence="11">
    <location>
        <begin position="371"/>
        <end position="375"/>
    </location>
    <ligand>
        <name>substrate</name>
    </ligand>
</feature>
<comment type="similarity">
    <text evidence="9">Belongs to the metallo-beta-lactamase superfamily. RNA-metabolizing metallo-beta-lactamase-like family. Bacterial RNase J subfamily.</text>
</comment>
<comment type="caution">
    <text evidence="14">The sequence shown here is derived from an EMBL/GenBank/DDBJ whole genome shotgun (WGS) entry which is preliminary data.</text>
</comment>
<feature type="binding site" evidence="12">
    <location>
        <position position="83"/>
    </location>
    <ligand>
        <name>Zn(2+)</name>
        <dbReference type="ChEBI" id="CHEBI:29105"/>
        <label>1</label>
        <note>catalytic</note>
    </ligand>
</feature>
<dbReference type="STRING" id="1798468.A2110_02645"/>
<dbReference type="Pfam" id="PF22505">
    <property type="entry name" value="RNase_J_b_CASP"/>
    <property type="match status" value="1"/>
</dbReference>
<dbReference type="PANTHER" id="PTHR43694">
    <property type="entry name" value="RIBONUCLEASE J"/>
    <property type="match status" value="1"/>
</dbReference>
<evidence type="ECO:0000256" key="12">
    <source>
        <dbReference type="PIRSR" id="PIRSR004803-3"/>
    </source>
</evidence>
<comment type="subunit">
    <text evidence="9">Homodimer, may be a subunit of the RNA degradosome.</text>
</comment>
<evidence type="ECO:0000256" key="8">
    <source>
        <dbReference type="ARBA" id="ARBA00022884"/>
    </source>
</evidence>
<feature type="binding site" evidence="12">
    <location>
        <position position="397"/>
    </location>
    <ligand>
        <name>Zn(2+)</name>
        <dbReference type="ChEBI" id="CHEBI:29105"/>
        <label>1</label>
        <note>catalytic</note>
    </ligand>
</feature>
<dbReference type="NCBIfam" id="TIGR00649">
    <property type="entry name" value="MG423"/>
    <property type="match status" value="1"/>
</dbReference>
<dbReference type="PANTHER" id="PTHR43694:SF1">
    <property type="entry name" value="RIBONUCLEASE J"/>
    <property type="match status" value="1"/>
</dbReference>
<dbReference type="Proteomes" id="UP000176273">
    <property type="component" value="Unassembled WGS sequence"/>
</dbReference>
<keyword evidence="8 9" id="KW-0694">RNA-binding</keyword>
<dbReference type="InterPro" id="IPR030854">
    <property type="entry name" value="RNase_J_bac"/>
</dbReference>
<dbReference type="GO" id="GO:0006364">
    <property type="term" value="P:rRNA processing"/>
    <property type="evidence" value="ECO:0007669"/>
    <property type="project" value="UniProtKB-UniRule"/>
</dbReference>
<feature type="domain" description="Metallo-beta-lactamase" evidence="13">
    <location>
        <begin position="26"/>
        <end position="230"/>
    </location>
</feature>
<dbReference type="CDD" id="cd07714">
    <property type="entry name" value="RNaseJ_MBL-fold"/>
    <property type="match status" value="1"/>
</dbReference>
<evidence type="ECO:0000256" key="1">
    <source>
        <dbReference type="ARBA" id="ARBA00022490"/>
    </source>
</evidence>
<dbReference type="GO" id="GO:0005737">
    <property type="term" value="C:cytoplasm"/>
    <property type="evidence" value="ECO:0007669"/>
    <property type="project" value="UniProtKB-SubCell"/>
</dbReference>
<dbReference type="InterPro" id="IPR001279">
    <property type="entry name" value="Metallo-B-lactamas"/>
</dbReference>
<evidence type="ECO:0000256" key="7">
    <source>
        <dbReference type="ARBA" id="ARBA00022839"/>
    </source>
</evidence>
<dbReference type="SUPFAM" id="SSF56281">
    <property type="entry name" value="Metallo-hydrolase/oxidoreductase"/>
    <property type="match status" value="1"/>
</dbReference>
<dbReference type="HAMAP" id="MF_01491">
    <property type="entry name" value="RNase_J_bact"/>
    <property type="match status" value="1"/>
</dbReference>
<evidence type="ECO:0000256" key="2">
    <source>
        <dbReference type="ARBA" id="ARBA00022722"/>
    </source>
</evidence>
<dbReference type="GO" id="GO:0003723">
    <property type="term" value="F:RNA binding"/>
    <property type="evidence" value="ECO:0007669"/>
    <property type="project" value="UniProtKB-UniRule"/>
</dbReference>
<keyword evidence="2 9" id="KW-0540">Nuclease</keyword>
<proteinExistence type="inferred from homology"/>
<accession>A0A1F6BL16</accession>
<comment type="caution">
    <text evidence="9">Lacks conserved residue(s) required for the propagation of feature annotation.</text>
</comment>
<dbReference type="AlphaFoldDB" id="A0A1F6BL16"/>
<dbReference type="GO" id="GO:0008270">
    <property type="term" value="F:zinc ion binding"/>
    <property type="evidence" value="ECO:0007669"/>
    <property type="project" value="InterPro"/>
</dbReference>
<keyword evidence="7 9" id="KW-0269">Exonuclease</keyword>
<keyword evidence="1 9" id="KW-0963">Cytoplasm</keyword>
<keyword evidence="3 12" id="KW-0479">Metal-binding</keyword>
<dbReference type="InterPro" id="IPR011108">
    <property type="entry name" value="RMMBL"/>
</dbReference>
<evidence type="ECO:0000256" key="4">
    <source>
        <dbReference type="ARBA" id="ARBA00022759"/>
    </source>
</evidence>
<dbReference type="Gene3D" id="3.10.20.580">
    <property type="match status" value="1"/>
</dbReference>
<keyword evidence="6 12" id="KW-0862">Zinc</keyword>
<feature type="active site" description="Proton acceptor" evidence="10">
    <location>
        <position position="375"/>
    </location>
</feature>
<keyword evidence="5 9" id="KW-0378">Hydrolase</keyword>
<comment type="cofactor">
    <cofactor evidence="12">
        <name>Zn(2+)</name>
        <dbReference type="ChEBI" id="CHEBI:29105"/>
    </cofactor>
    <text evidence="12">Binds 2 Zn(2+) ions per subunit. It is not clear if Zn(2+) or Mg(2+) is physiologically important.</text>
</comment>
<dbReference type="Gene3D" id="3.60.15.10">
    <property type="entry name" value="Ribonuclease Z/Hydroxyacylglutathione hydrolase-like"/>
    <property type="match status" value="1"/>
</dbReference>
<evidence type="ECO:0000259" key="13">
    <source>
        <dbReference type="SMART" id="SM00849"/>
    </source>
</evidence>
<dbReference type="Pfam" id="PF00753">
    <property type="entry name" value="Lactamase_B"/>
    <property type="match status" value="1"/>
</dbReference>
<feature type="binding site" evidence="12">
    <location>
        <position position="451"/>
    </location>
    <ligand>
        <name>Ca(2+)</name>
        <dbReference type="ChEBI" id="CHEBI:29108"/>
    </ligand>
</feature>
<feature type="binding site" evidence="12">
    <location>
        <position position="81"/>
    </location>
    <ligand>
        <name>Zn(2+)</name>
        <dbReference type="ChEBI" id="CHEBI:29105"/>
        <label>1</label>
        <note>catalytic</note>
    </ligand>
</feature>
<evidence type="ECO:0000313" key="14">
    <source>
        <dbReference type="EMBL" id="OGG37543.1"/>
    </source>
</evidence>
<keyword evidence="12" id="KW-0106">Calcium</keyword>
<dbReference type="InterPro" id="IPR055132">
    <property type="entry name" value="RNase_J_b_CASP"/>
</dbReference>
<feature type="binding site" evidence="12">
    <location>
        <position position="149"/>
    </location>
    <ligand>
        <name>Zn(2+)</name>
        <dbReference type="ChEBI" id="CHEBI:29105"/>
        <label>1</label>
        <note>catalytic</note>
    </ligand>
</feature>
<sequence length="562" mass="62405">MAKPVKRSETGDVVRFIPLGGLEEVGRNMMALEYKDEIIVIDAGLQFPEEETPGIDFIIPNTTYLEGKKANIKGLIITHGHYDHIGALPYVLDKLGNPPIFTSEFTKEVIKKRQEEFPHAPTPIFHIVKAGESRELSPHITAHFFGVTHNIPDGIGIMFETPVGTIVHPGEFKFDYDAEGKPRGLEIWEELGKRGVHTLMLDSTNAGVPGFSMSERVVEQEIEKLLKGAHGRVIISTFASLIDRFAEIIKIAERLGKVVALAGYSLKTNFEIAKRLGYAKVDAKTVVPIEEIGKHPDNKVVILATGAQGEKKAGLTRMATGEHKQVHFKPSDTVVLSSSVVPGNEVSVQNLKDTIARQGPAIYDYKMLDVHSSGHAPQEDLKAVLRMTNPKFFIPIHGYFFMRRQNAQLALDLGMKPDNITLADNGRVVEIRKASVKMTDEEVPSSYVLVDGLGVGDVGEVVLRDRRALATHGMVVAIVVLGRRSGKVMKNPDIISRGFIYLRESQELLNEVRHRIRGIVGRIPNAPIDADYLKTLIRDQIAEFLYKKTHRRPMVLPVIIEI</sequence>
<organism evidence="14 15">
    <name type="scientific">Candidatus Jorgensenbacteria bacterium GWA1_54_12</name>
    <dbReference type="NCBI Taxonomy" id="1798468"/>
    <lineage>
        <taxon>Bacteria</taxon>
        <taxon>Candidatus Joergenseniibacteriota</taxon>
    </lineage>
</organism>
<dbReference type="InterPro" id="IPR041636">
    <property type="entry name" value="RNase_J_C"/>
</dbReference>
<comment type="cofactor">
    <cofactor evidence="12">
        <name>Ca(2+)</name>
        <dbReference type="ChEBI" id="CHEBI:29108"/>
    </cofactor>
    <text evidence="12">Binds 1 Ca(2+) cation per subunit. Seen in 1 crystal structure, it is not clear if it is physiologically important.</text>
</comment>
<comment type="function">
    <text evidence="9">An RNase that has 5'-3' exonuclease and possibly endonuclease activity. Involved in maturation of rRNA and in some organisms also mRNA maturation and/or decay.</text>
</comment>
<comment type="subcellular location">
    <subcellularLocation>
        <location evidence="9">Cytoplasm</location>
    </subcellularLocation>
</comment>
<evidence type="ECO:0000313" key="15">
    <source>
        <dbReference type="Proteomes" id="UP000176273"/>
    </source>
</evidence>
<keyword evidence="4 9" id="KW-0255">Endonuclease</keyword>
<evidence type="ECO:0000256" key="5">
    <source>
        <dbReference type="ARBA" id="ARBA00022801"/>
    </source>
</evidence>
<dbReference type="PIRSF" id="PIRSF004803">
    <property type="entry name" value="RnjA"/>
    <property type="match status" value="1"/>
</dbReference>
<dbReference type="InterPro" id="IPR004613">
    <property type="entry name" value="RNase_J"/>
</dbReference>
<evidence type="ECO:0000256" key="3">
    <source>
        <dbReference type="ARBA" id="ARBA00022723"/>
    </source>
</evidence>
<name>A0A1F6BL16_9BACT</name>
<dbReference type="Pfam" id="PF07521">
    <property type="entry name" value="RMMBL"/>
    <property type="match status" value="1"/>
</dbReference>
<dbReference type="InterPro" id="IPR042173">
    <property type="entry name" value="RNase_J_2"/>
</dbReference>
<feature type="binding site" evidence="12">
    <location>
        <position position="56"/>
    </location>
    <ligand>
        <name>Ca(2+)</name>
        <dbReference type="ChEBI" id="CHEBI:29108"/>
    </ligand>
</feature>
<dbReference type="GO" id="GO:0004521">
    <property type="term" value="F:RNA endonuclease activity"/>
    <property type="evidence" value="ECO:0007669"/>
    <property type="project" value="UniProtKB-UniRule"/>
</dbReference>
<dbReference type="EC" id="3.1.-.-" evidence="9"/>
<dbReference type="Gene3D" id="3.40.50.10710">
    <property type="entry name" value="Metallo-hydrolase/oxidoreductase"/>
    <property type="match status" value="1"/>
</dbReference>
<feature type="binding site" evidence="12">
    <location>
        <position position="84"/>
    </location>
    <ligand>
        <name>Zn(2+)</name>
        <dbReference type="ChEBI" id="CHEBI:29105"/>
        <label>1</label>
        <note>catalytic</note>
    </ligand>
</feature>
<evidence type="ECO:0000256" key="10">
    <source>
        <dbReference type="PIRSR" id="PIRSR004803-1"/>
    </source>
</evidence>
<feature type="active site" description="Proton donor" evidence="10">
    <location>
        <position position="202"/>
    </location>
</feature>
<reference evidence="14 15" key="1">
    <citation type="journal article" date="2016" name="Nat. Commun.">
        <title>Thousands of microbial genomes shed light on interconnected biogeochemical processes in an aquifer system.</title>
        <authorList>
            <person name="Anantharaman K."/>
            <person name="Brown C.T."/>
            <person name="Hug L.A."/>
            <person name="Sharon I."/>
            <person name="Castelle C.J."/>
            <person name="Probst A.J."/>
            <person name="Thomas B.C."/>
            <person name="Singh A."/>
            <person name="Wilkins M.J."/>
            <person name="Karaoz U."/>
            <person name="Brodie E.L."/>
            <person name="Williams K.H."/>
            <person name="Hubbard S.S."/>
            <person name="Banfield J.F."/>
        </authorList>
    </citation>
    <scope>NUCLEOTIDE SEQUENCE [LARGE SCALE GENOMIC DNA]</scope>
</reference>
<feature type="binding site" evidence="12">
    <location>
        <position position="54"/>
    </location>
    <ligand>
        <name>Ca(2+)</name>
        <dbReference type="ChEBI" id="CHEBI:29108"/>
    </ligand>
</feature>
<keyword evidence="9" id="KW-0698">rRNA processing</keyword>
<dbReference type="Pfam" id="PF17770">
    <property type="entry name" value="RNase_J_C"/>
    <property type="match status" value="1"/>
</dbReference>
<dbReference type="SMART" id="SM00849">
    <property type="entry name" value="Lactamase_B"/>
    <property type="match status" value="1"/>
</dbReference>
<dbReference type="GO" id="GO:0004534">
    <property type="term" value="F:5'-3' RNA exonuclease activity"/>
    <property type="evidence" value="ECO:0007669"/>
    <property type="project" value="UniProtKB-UniRule"/>
</dbReference>